<evidence type="ECO:0000256" key="1">
    <source>
        <dbReference type="ARBA" id="ARBA00002958"/>
    </source>
</evidence>
<dbReference type="GO" id="GO:0016491">
    <property type="term" value="F:oxidoreductase activity"/>
    <property type="evidence" value="ECO:0007669"/>
    <property type="project" value="InterPro"/>
</dbReference>
<dbReference type="Pfam" id="PF14830">
    <property type="entry name" value="Haemocyan_bet_s"/>
    <property type="match status" value="6"/>
</dbReference>
<evidence type="ECO:0000256" key="5">
    <source>
        <dbReference type="ARBA" id="ARBA00023008"/>
    </source>
</evidence>
<keyword evidence="8" id="KW-0732">Signal</keyword>
<evidence type="ECO:0000256" key="2">
    <source>
        <dbReference type="ARBA" id="ARBA00022448"/>
    </source>
</evidence>
<dbReference type="Proteomes" id="UP001165740">
    <property type="component" value="Chromosome 8"/>
</dbReference>
<evidence type="ECO:0000256" key="4">
    <source>
        <dbReference type="ARBA" id="ARBA00022723"/>
    </source>
</evidence>
<dbReference type="PANTHER" id="PTHR11474">
    <property type="entry name" value="TYROSINASE FAMILY MEMBER"/>
    <property type="match status" value="1"/>
</dbReference>
<evidence type="ECO:0000313" key="11">
    <source>
        <dbReference type="Proteomes" id="UP001165740"/>
    </source>
</evidence>
<dbReference type="InterPro" id="IPR002227">
    <property type="entry name" value="Tyrosinase_Cu-bd"/>
</dbReference>
<dbReference type="GeneID" id="106057729"/>
<keyword evidence="5" id="KW-0186">Copper</keyword>
<keyword evidence="7" id="KW-0325">Glycoprotein</keyword>
<feature type="signal peptide" evidence="8">
    <location>
        <begin position="1"/>
        <end position="18"/>
    </location>
</feature>
<dbReference type="PRINTS" id="PR00092">
    <property type="entry name" value="TYROSINASE"/>
</dbReference>
<evidence type="ECO:0000256" key="7">
    <source>
        <dbReference type="ARBA" id="ARBA00023180"/>
    </source>
</evidence>
<evidence type="ECO:0000256" key="6">
    <source>
        <dbReference type="ARBA" id="ARBA00023157"/>
    </source>
</evidence>
<keyword evidence="6" id="KW-1015">Disulfide bond</keyword>
<dbReference type="SUPFAM" id="SSF81277">
    <property type="entry name" value="C-terminal domain of mollusc hemocyanin"/>
    <property type="match status" value="6"/>
</dbReference>
<evidence type="ECO:0000259" key="10">
    <source>
        <dbReference type="PROSITE" id="PS00498"/>
    </source>
</evidence>
<feature type="domain" description="Tyrosinase copper-binding" evidence="10">
    <location>
        <begin position="1910"/>
        <end position="1921"/>
    </location>
</feature>
<dbReference type="OrthoDB" id="6054574at2759"/>
<evidence type="ECO:0000256" key="3">
    <source>
        <dbReference type="ARBA" id="ARBA00022621"/>
    </source>
</evidence>
<reference evidence="12" key="1">
    <citation type="submission" date="2025-08" db="UniProtKB">
        <authorList>
            <consortium name="RefSeq"/>
        </authorList>
    </citation>
    <scope>IDENTIFICATION</scope>
</reference>
<dbReference type="InterPro" id="IPR028999">
    <property type="entry name" value="Beta-sandwich_Haemocyanin"/>
</dbReference>
<protein>
    <submittedName>
        <fullName evidence="12">Hemocyanin 1-like isoform X1</fullName>
    </submittedName>
</protein>
<dbReference type="InterPro" id="IPR008922">
    <property type="entry name" value="Di-copper_centre_dom_sf"/>
</dbReference>
<keyword evidence="11" id="KW-1185">Reference proteome</keyword>
<dbReference type="PROSITE" id="PS00497">
    <property type="entry name" value="TYROSINASE_1"/>
    <property type="match status" value="2"/>
</dbReference>
<evidence type="ECO:0000259" key="9">
    <source>
        <dbReference type="PROSITE" id="PS00497"/>
    </source>
</evidence>
<evidence type="ECO:0000256" key="8">
    <source>
        <dbReference type="SAM" id="SignalP"/>
    </source>
</evidence>
<proteinExistence type="predicted"/>
<dbReference type="InterPro" id="IPR050316">
    <property type="entry name" value="Tyrosinase/Hemocyanin"/>
</dbReference>
<accession>A0A9W3B320</accession>
<feature type="domain" description="Tyrosinase copper-binding" evidence="10">
    <location>
        <begin position="224"/>
        <end position="235"/>
    </location>
</feature>
<keyword evidence="4" id="KW-0479">Metal-binding</keyword>
<dbReference type="Gene3D" id="2.60.310.10">
    <property type="entry name" value="Haemocyanin C-terminal domain"/>
    <property type="match status" value="6"/>
</dbReference>
<gene>
    <name evidence="12" type="primary">LOC106057729</name>
</gene>
<keyword evidence="3" id="KW-0561">Oxygen transport</keyword>
<keyword evidence="2" id="KW-0813">Transport</keyword>
<dbReference type="PROSITE" id="PS00498">
    <property type="entry name" value="TYROSINASE_2"/>
    <property type="match status" value="4"/>
</dbReference>
<feature type="domain" description="Tyrosinase copper-binding" evidence="9">
    <location>
        <begin position="915"/>
        <end position="932"/>
    </location>
</feature>
<name>A0A9W3B320_BIOGL</name>
<dbReference type="OMA" id="RYACCIH"/>
<feature type="domain" description="Tyrosinase copper-binding" evidence="10">
    <location>
        <begin position="1058"/>
        <end position="1069"/>
    </location>
</feature>
<organism evidence="11 12">
    <name type="scientific">Biomphalaria glabrata</name>
    <name type="common">Bloodfluke planorb</name>
    <name type="synonym">Freshwater snail</name>
    <dbReference type="NCBI Taxonomy" id="6526"/>
    <lineage>
        <taxon>Eukaryota</taxon>
        <taxon>Metazoa</taxon>
        <taxon>Spiralia</taxon>
        <taxon>Lophotrochozoa</taxon>
        <taxon>Mollusca</taxon>
        <taxon>Gastropoda</taxon>
        <taxon>Heterobranchia</taxon>
        <taxon>Euthyneura</taxon>
        <taxon>Panpulmonata</taxon>
        <taxon>Hygrophila</taxon>
        <taxon>Lymnaeoidea</taxon>
        <taxon>Planorbidae</taxon>
        <taxon>Biomphalaria</taxon>
    </lineage>
</organism>
<dbReference type="Gene3D" id="1.10.1280.10">
    <property type="entry name" value="Di-copper center containing domain from catechol oxidase"/>
    <property type="match status" value="6"/>
</dbReference>
<feature type="domain" description="Tyrosinase copper-binding" evidence="10">
    <location>
        <begin position="643"/>
        <end position="654"/>
    </location>
</feature>
<dbReference type="SUPFAM" id="SSF48056">
    <property type="entry name" value="Di-copper centre-containing domain"/>
    <property type="match status" value="6"/>
</dbReference>
<dbReference type="Pfam" id="PF00264">
    <property type="entry name" value="Tyrosinase"/>
    <property type="match status" value="6"/>
</dbReference>
<dbReference type="RefSeq" id="XP_055893861.1">
    <property type="nucleotide sequence ID" value="XM_056037886.1"/>
</dbReference>
<evidence type="ECO:0000313" key="12">
    <source>
        <dbReference type="RefSeq" id="XP_055893861.1"/>
    </source>
</evidence>
<dbReference type="GO" id="GO:0005344">
    <property type="term" value="F:oxygen carrier activity"/>
    <property type="evidence" value="ECO:0007669"/>
    <property type="project" value="UniProtKB-KW"/>
</dbReference>
<feature type="chain" id="PRO_5040955045" evidence="8">
    <location>
        <begin position="19"/>
        <end position="2536"/>
    </location>
</feature>
<feature type="domain" description="Tyrosinase copper-binding" evidence="9">
    <location>
        <begin position="79"/>
        <end position="96"/>
    </location>
</feature>
<comment type="function">
    <text evidence="1">Hemocyanins are copper-containing oxygen carriers occurring freely dissolved in the hemolymph of many mollusks and arthropods.</text>
</comment>
<dbReference type="GO" id="GO:0046872">
    <property type="term" value="F:metal ion binding"/>
    <property type="evidence" value="ECO:0007669"/>
    <property type="project" value="UniProtKB-KW"/>
</dbReference>
<dbReference type="InterPro" id="IPR036848">
    <property type="entry name" value="Haemocyanin_C_sf"/>
</dbReference>
<sequence length="2536" mass="291193">MSLLKSALVLVLCALNLSQEFLVRKSVESLSSEELLDLHEALQNAVEDNSSKGYASIAAYHGYPAQCSAWGLKLGCSVHGVSIFPQWHRLYVVQMEQAFQEKGLTIGVPYWDWTRPLVRLPGLVSQLVFTARGSGKAKRNAWYQGHIVIGDQMIRTARSVDKRLFQKYGPGEHTNLFEHVLNALEYKDYNQFEVQLEIAQNTIHHLVGGRNKYSMSNLDYASYDPIFFLHHANVDRIYTIYERLYGSARINSFDVQTFMKPMDPFSWETNPFNITKDQSKPKSTFTFKHSPLGYKYQDLTLNGLDSMALQKLIKERKKKPRAFAVFRLNSFRTSAEIKVQVCIPTSNAGTNNYCEYAGAFFLLGGPLEMPWAFSNPYYFEVTKTVQRMKLPLDGNYRIEAEIYSVNGARLPDYFLPHPFVSFRPGSEDKDPPIQRSDVTKDVTVRKDVDRLSREEVLELRRVMQNLQKDKSVEGYQAMAEFHGNPGMCPHPTSQDRKYCSNHGQPSFPHWHRLMIVQLEDALRKRGSPIGVPYWDWTKLNTSIPLLAADPDYIDPYSQEKQVNPFYQADIEYLNVTTGRDASLDQTISSYNQTELFEAFLLALEQEDFCDFEIQFEMAHNLIHSLVGGRHPYSMATLEYSAFDPIFYLHHSGMDRIWAIWTALQELRGKPYKAHCAQSYTYTPMKPFAFSSPYNNNNKTSSHSVPTKIYDYESELNYAYDSLRYGGMNVAELNSYILKRKTRDRVFAGFLLWGIKTTGIARIFIQAPEKRRIEAGRFAILGGPGEMQWRIDRLYKYEITDALTSLGLGYEDDYKVTFEIKLMDGSEFKAQFPFPEVKILFQEASDPVTTNSRDSIKVRQNVETLTSQQVYELRKAMTALQAKRYDINFQILGRYHGGLEWCPFPKAKVKKLCGRHGVATFPHWHRLWTVLAENALRNLGYTGALPYWDWTRPLTALPDLVSSAKYLSPISNEEESNPFHSAFIKDVNESTTRSLQENLFKQPAYGEYTAVSKQVLLAMEQEDFCDFEVQFEIAHNFINAHIGGFELYSMSSLKYAAFDPLFVLHHANVDRIWAIWQALQKLRNKPYLTANCAQGLMQIQLSPYNLTDGINRYSNTKGHSEPSQVFDYRPNFNYDYDNLDFNGLTVSQLFKLLEKGKARDRVFVGFKLHSLGQSVVTKVQICSIDSSCHAAGEFYILGDQDELEWSYDRLYKHEITDQLRELGLRYDDQYTIKYTVSDLQGKDMGRNVFLTTSVMHQLGTDHWFGKDYREQPNIALRVRRNLKDLSSGDIESLRAALLSLQQDGTYEDIATFHGKPGLCTHGGRSTACCSYGSATFPAWNRLYVKQVEDALLDRGSSVAVPYWDWTTSFSKLPKLLDEATYYNWRKQRFEPNPFFGGRVKGENAFTTRDPQAELFNNKDLYEQALYVLEQDHFCDFEIQFEVFQSAIHFLVGGRSLFSLSSLDYSAFDPVFILHRTNTDRIWAIWQELQRYRRLPYSHADCAINKMKKHLEPFDRPELNKNNDTAKFSRPADTFDYRNHFDYAYDSLEFNRMTIPQLETLLQKRKTQSRVFAGFLLHSFGLSVKVDLYLCTLTDVLKMKKSCDNKAGTFYVLGGEIETPFSFDRLYKHDITNAVRALGFELDSAANFELKVDISAANGSVLSQGLRTSPSIIYEPGGIKYIPGQQSNQLMGPLSEKSYTSESHVINVRARKEVQSLNPREILSLYHAMASLQQDNSPDGWQALAAFHALPTLCPNPRAEKRYVCSPIGTATFLPWHRLYTVQVEDALRRHGALVGLPYWDWTREGSELPEFLEDDNYHDPLTGKTLPNPFVHSKIGSEGVYTDRDILVDKIFKMGPHGWDTWMFEQALFALEQDNYCDFQAQLEVISQVLSVWIGGSETHSMSHLHFASYDPLFFVHHANVDRLWAVWQALQKHRGHDPDKSNCALEMMKKPLKPFSFGSPYNLNEVTKEKSLPTAVFKYETNFHYRYDNLEFAGMSVSQLDAYIKGKTKHDRVFAGFLLNGLRMSAFVDFEICTVHKCTEGGYFAVLGGAEELPWQFDRLYKYDITQQLKSRALRFDDDYEIKVHVKSMNGSQLSSSLIGSPNIIFVPAKEDPHLTLVTPNLIRRDLSTLTERDFHSLRVALQNLQQDQTDDGWARLASFHGAPACCKDEEGNPTACSAQGLPTFPHWHRLFTLQIEHALKRHGSAIAVPYWDWTFPTTELPSIFTEEDYYDILKDEVVPNPFVRGYIPTEDTYTVRDVRHELFTNNTDNSQERFEMVLLALEQIDFCDFAAQFQVVHSTILNSLGGDQLYSLSTLEYSAYDPIFIIHNSFMDKIWLIWQELQKERHLPSLGTECALNYLNQPLQPFNSELNMNTFTKEHSLPKDLFNHDLLGYQYDHLKIGGHSVNDLEYLINDKKMKNRILAGFLLKSVNTSVSVKLHVCNCQECSECIYAGGFSLLGGPTERTWAFDHLFKKDITHAVEEAGIEVSDSADFFLDVKVYDRAGKPMKDRLVFPTPSIILVPTKVKCFQRCTAEI</sequence>